<sequence>MKRILLPLLILSSLPLFGEKKYCLKKNVDKILVSMELAASRFDFLSLNSYHDKLYNLCSDNQADEGQRWKSFLTNISNSCDSSCYVGLVDYYGFLLSINDLTPGPSKGIEELSVRGQTLASMGIKNLMHGLESGGDGESSRARTDEVSTPSCVTSVLPCEFDNNNFFDFMSRLVKLKLARAKILIYEGDHFHQTVKAPLNQYMISTASSDGIDSKFRSAGIRYTMAMKSIIDAMTDIPGNQMPELAGKANSLLEKVETRMEAINKGYYFPSINPFSVSSKTLFELKSELNDKISRTRNIEDRIANRVKELENSGISVANMEQNEKRWVDDEQIAIKSQTLAAMNAKIAQMSSQASSIRTQIEGFDWKNRNAETQVNYELQLTSLQLETQIQEDRIKREESIQLNSEMLSSALDERQSIRYKIDRASADYHLTNEIVRLQAEEDRLKNQVIRNLELELAQMRGDPNNLDSTGILGERKNELKILEAEKNQLEVDRKFYSDRISFTMETALTEIEKQKDIIENRIDILEKIGVKQDDICSLQNEIKALIDDDNNKTLEDIIEKNQTLKLMYENELELARIDASNAKSQVDQLKNQIAYFKVQNSNMKDIRNTYEAALLRSRIEALVSKSKAIAGGMISEVNLIDLGAYGGTITGTIRENKVFADESEVMWGHLSYMAESALQFGERQLEYVNNLKAFETSLERLENSLTAANLAKSIASLRTTVKLAELGDLEDTQSRKLGIERGRSQLATYTCERDILNLESTLSNAQEQLHALEYRLLQRSQDESYERNQLSKILSAIKVKEESIANKKSEIERLNIELDKLNNTLLNEKNILISVTKMKENLLDLQSDIEFLTDESEKISKAISSLRSKNYILIRSNTTNYVDELKSLFDNKEDYFNRLKSLSKLSSSTNDTRWQQIDDLNSSINALQFQIDKTSKEIVDSLTSSLEKDQQDSPVQRFSRNQKIVRDMLPNLADLVEERRQLLYESNIALAEYTKKVSLSMPRPEVLQATYLTSSTALHEMKENIDDAVRGEKTETFAQHVYIDLTGSPVFEDLAANGETYFSFGDVILQNNPYQINSPSFNSYHHKRIIDVRFIFDRRCDLIGQIPVTLTHMGMNHNDRFVSGVYRYEYFFTESYDLPYSMFFSRSLDSDFDQVREIDRIARTIGGVYMTNPGSLGERSDAVRFPLAGRAVNGLWKLHYPFYVDPEGSLPPRRIPTPCKGEESQIEGLGVHIWFIGEQNQ</sequence>
<feature type="coiled-coil region" evidence="1">
    <location>
        <begin position="473"/>
        <end position="529"/>
    </location>
</feature>
<dbReference type="STRING" id="1513793.SAMN06296036_112166"/>
<dbReference type="Proteomes" id="UP000192907">
    <property type="component" value="Unassembled WGS sequence"/>
</dbReference>
<organism evidence="2 3">
    <name type="scientific">Pseudobacteriovorax antillogorgiicola</name>
    <dbReference type="NCBI Taxonomy" id="1513793"/>
    <lineage>
        <taxon>Bacteria</taxon>
        <taxon>Pseudomonadati</taxon>
        <taxon>Bdellovibrionota</taxon>
        <taxon>Oligoflexia</taxon>
        <taxon>Oligoflexales</taxon>
        <taxon>Pseudobacteriovoracaceae</taxon>
        <taxon>Pseudobacteriovorax</taxon>
    </lineage>
</organism>
<dbReference type="AlphaFoldDB" id="A0A1Y6C378"/>
<keyword evidence="1" id="KW-0175">Coiled coil</keyword>
<protein>
    <submittedName>
        <fullName evidence="2">Uncharacterized protein</fullName>
    </submittedName>
</protein>
<feature type="coiled-coil region" evidence="1">
    <location>
        <begin position="756"/>
        <end position="856"/>
    </location>
</feature>
<dbReference type="RefSeq" id="WP_132320607.1">
    <property type="nucleotide sequence ID" value="NZ_FWZT01000012.1"/>
</dbReference>
<evidence type="ECO:0000313" key="2">
    <source>
        <dbReference type="EMBL" id="SMF41477.1"/>
    </source>
</evidence>
<evidence type="ECO:0000256" key="1">
    <source>
        <dbReference type="SAM" id="Coils"/>
    </source>
</evidence>
<evidence type="ECO:0000313" key="3">
    <source>
        <dbReference type="Proteomes" id="UP000192907"/>
    </source>
</evidence>
<name>A0A1Y6C378_9BACT</name>
<keyword evidence="3" id="KW-1185">Reference proteome</keyword>
<proteinExistence type="predicted"/>
<accession>A0A1Y6C378</accession>
<reference evidence="3" key="1">
    <citation type="submission" date="2017-04" db="EMBL/GenBank/DDBJ databases">
        <authorList>
            <person name="Varghese N."/>
            <person name="Submissions S."/>
        </authorList>
    </citation>
    <scope>NUCLEOTIDE SEQUENCE [LARGE SCALE GENOMIC DNA]</scope>
    <source>
        <strain evidence="3">RKEM611</strain>
    </source>
</reference>
<dbReference type="EMBL" id="FWZT01000012">
    <property type="protein sequence ID" value="SMF41477.1"/>
    <property type="molecule type" value="Genomic_DNA"/>
</dbReference>
<gene>
    <name evidence="2" type="ORF">SAMN06296036_112166</name>
</gene>